<dbReference type="AlphaFoldDB" id="A0A7I8X1E0"/>
<organism evidence="3 4">
    <name type="scientific">Bursaphelenchus xylophilus</name>
    <name type="common">Pinewood nematode worm</name>
    <name type="synonym">Aphelenchoides xylophilus</name>
    <dbReference type="NCBI Taxonomy" id="6326"/>
    <lineage>
        <taxon>Eukaryota</taxon>
        <taxon>Metazoa</taxon>
        <taxon>Ecdysozoa</taxon>
        <taxon>Nematoda</taxon>
        <taxon>Chromadorea</taxon>
        <taxon>Rhabditida</taxon>
        <taxon>Tylenchina</taxon>
        <taxon>Tylenchomorpha</taxon>
        <taxon>Aphelenchoidea</taxon>
        <taxon>Aphelenchoididae</taxon>
        <taxon>Bursaphelenchus</taxon>
    </lineage>
</organism>
<evidence type="ECO:0000313" key="4">
    <source>
        <dbReference type="Proteomes" id="UP000659654"/>
    </source>
</evidence>
<keyword evidence="4" id="KW-1185">Reference proteome</keyword>
<dbReference type="OrthoDB" id="5842921at2759"/>
<dbReference type="Proteomes" id="UP000582659">
    <property type="component" value="Unassembled WGS sequence"/>
</dbReference>
<dbReference type="EMBL" id="CAJFCV020000006">
    <property type="protein sequence ID" value="CAG9130415.1"/>
    <property type="molecule type" value="Genomic_DNA"/>
</dbReference>
<name>A0A7I8X1E0_BURXY</name>
<feature type="compositionally biased region" description="Basic and acidic residues" evidence="1">
    <location>
        <begin position="387"/>
        <end position="398"/>
    </location>
</feature>
<accession>A0A7I8X1E0</accession>
<sequence>MIRLSYVLILIGFVAAETINQRCDTDADCPEPLVCRLLCKNTCNTMCIDLTFTRRKQPLKFGRRPSTGRIGEPSLFRDPPAFEPNPPAPEPTSVSVNALPLRNEPVSLRPPIGPPIWTPNPRISEHFSVKNCPPPEICKPNCGIYIDEFGCQGCQCLWISQACHNDYECANEGQYCDLGRCECGRGYRQHPRHSGVCQRVGEGIYQDEIPSEDKYLKSLPLIRRKKSIPKRKREERLQWPGPCDNDSQCPSNLYCINFDCWHIPERPLRAFQNDVELKKTAEVSTTNDDDKILASQVVIPEETTKTREILIETSLDENIKTPDIEIRPPSIRPEDILPEFTTIKSVRPVLFTSSPIDQEVEDEKETANTKKGDKYIAKATRSYLRNKDAKNAKIEESTPHPSNNDDDVVDTQVAENKNASEVNEEASTLPAILDVPEEISMTKIEDADPSRIFINYSKSNRHKKPVRIEMKNAKDLMRDECTTSSDCGQRYICCVKRWCDLSKECGIGRFCLPDCKLTKMMHPRGEKHQAQIDLVYD</sequence>
<evidence type="ECO:0000256" key="1">
    <source>
        <dbReference type="SAM" id="MobiDB-lite"/>
    </source>
</evidence>
<evidence type="ECO:0000256" key="2">
    <source>
        <dbReference type="SAM" id="SignalP"/>
    </source>
</evidence>
<protein>
    <submittedName>
        <fullName evidence="3">(pine wood nematode) hypothetical protein</fullName>
    </submittedName>
</protein>
<proteinExistence type="predicted"/>
<feature type="signal peptide" evidence="2">
    <location>
        <begin position="1"/>
        <end position="16"/>
    </location>
</feature>
<feature type="compositionally biased region" description="Pro residues" evidence="1">
    <location>
        <begin position="81"/>
        <end position="90"/>
    </location>
</feature>
<gene>
    <name evidence="3" type="ORF">BXYJ_LOCUS14654</name>
</gene>
<reference evidence="3" key="1">
    <citation type="submission" date="2020-09" db="EMBL/GenBank/DDBJ databases">
        <authorList>
            <person name="Kikuchi T."/>
        </authorList>
    </citation>
    <scope>NUCLEOTIDE SEQUENCE</scope>
    <source>
        <strain evidence="3">Ka4C1</strain>
    </source>
</reference>
<feature type="region of interest" description="Disordered" evidence="1">
    <location>
        <begin position="387"/>
        <end position="408"/>
    </location>
</feature>
<keyword evidence="2" id="KW-0732">Signal</keyword>
<feature type="chain" id="PRO_5036204456" evidence="2">
    <location>
        <begin position="17"/>
        <end position="537"/>
    </location>
</feature>
<feature type="region of interest" description="Disordered" evidence="1">
    <location>
        <begin position="61"/>
        <end position="93"/>
    </location>
</feature>
<comment type="caution">
    <text evidence="3">The sequence shown here is derived from an EMBL/GenBank/DDBJ whole genome shotgun (WGS) entry which is preliminary data.</text>
</comment>
<evidence type="ECO:0000313" key="3">
    <source>
        <dbReference type="EMBL" id="CAD5234563.1"/>
    </source>
</evidence>
<dbReference type="Proteomes" id="UP000659654">
    <property type="component" value="Unassembled WGS sequence"/>
</dbReference>
<dbReference type="EMBL" id="CAJFDI010000006">
    <property type="protein sequence ID" value="CAD5234563.1"/>
    <property type="molecule type" value="Genomic_DNA"/>
</dbReference>